<dbReference type="Gene3D" id="2.60.40.420">
    <property type="entry name" value="Cupredoxins - blue copper proteins"/>
    <property type="match status" value="1"/>
</dbReference>
<keyword evidence="2" id="KW-0732">Signal</keyword>
<dbReference type="AlphaFoldDB" id="A0A0C3PNX5"/>
<dbReference type="OrthoDB" id="1921208at2759"/>
<dbReference type="Proteomes" id="UP000054248">
    <property type="component" value="Unassembled WGS sequence"/>
</dbReference>
<evidence type="ECO:0008006" key="5">
    <source>
        <dbReference type="Google" id="ProtNLM"/>
    </source>
</evidence>
<gene>
    <name evidence="3" type="ORF">M407DRAFT_247056</name>
</gene>
<feature type="signal peptide" evidence="2">
    <location>
        <begin position="1"/>
        <end position="20"/>
    </location>
</feature>
<organism evidence="3 4">
    <name type="scientific">Tulasnella calospora MUT 4182</name>
    <dbReference type="NCBI Taxonomy" id="1051891"/>
    <lineage>
        <taxon>Eukaryota</taxon>
        <taxon>Fungi</taxon>
        <taxon>Dikarya</taxon>
        <taxon>Basidiomycota</taxon>
        <taxon>Agaricomycotina</taxon>
        <taxon>Agaricomycetes</taxon>
        <taxon>Cantharellales</taxon>
        <taxon>Tulasnellaceae</taxon>
        <taxon>Tulasnella</taxon>
    </lineage>
</organism>
<dbReference type="PANTHER" id="PTHR34883:SF15">
    <property type="entry name" value="EXTRACELLULAR SERINE-RICH PROTEIN"/>
    <property type="match status" value="1"/>
</dbReference>
<accession>A0A0C3PNX5</accession>
<feature type="chain" id="PRO_5002176958" description="Cupredoxin" evidence="2">
    <location>
        <begin position="21"/>
        <end position="184"/>
    </location>
</feature>
<proteinExistence type="predicted"/>
<keyword evidence="4" id="KW-1185">Reference proteome</keyword>
<protein>
    <recommendedName>
        <fullName evidence="5">Cupredoxin</fullName>
    </recommendedName>
</protein>
<name>A0A0C3PNX5_9AGAM</name>
<dbReference type="HOGENOM" id="CLU_053381_7_1_1"/>
<evidence type="ECO:0000256" key="2">
    <source>
        <dbReference type="SAM" id="SignalP"/>
    </source>
</evidence>
<dbReference type="InterPro" id="IPR008972">
    <property type="entry name" value="Cupredoxin"/>
</dbReference>
<reference evidence="4" key="2">
    <citation type="submission" date="2015-01" db="EMBL/GenBank/DDBJ databases">
        <title>Evolutionary Origins and Diversification of the Mycorrhizal Mutualists.</title>
        <authorList>
            <consortium name="DOE Joint Genome Institute"/>
            <consortium name="Mycorrhizal Genomics Consortium"/>
            <person name="Kohler A."/>
            <person name="Kuo A."/>
            <person name="Nagy L.G."/>
            <person name="Floudas D."/>
            <person name="Copeland A."/>
            <person name="Barry K.W."/>
            <person name="Cichocki N."/>
            <person name="Veneault-Fourrey C."/>
            <person name="LaButti K."/>
            <person name="Lindquist E.A."/>
            <person name="Lipzen A."/>
            <person name="Lundell T."/>
            <person name="Morin E."/>
            <person name="Murat C."/>
            <person name="Riley R."/>
            <person name="Ohm R."/>
            <person name="Sun H."/>
            <person name="Tunlid A."/>
            <person name="Henrissat B."/>
            <person name="Grigoriev I.V."/>
            <person name="Hibbett D.S."/>
            <person name="Martin F."/>
        </authorList>
    </citation>
    <scope>NUCLEOTIDE SEQUENCE [LARGE SCALE GENOMIC DNA]</scope>
    <source>
        <strain evidence="4">MUT 4182</strain>
    </source>
</reference>
<dbReference type="InterPro" id="IPR052953">
    <property type="entry name" value="Ser-rich/MCO-related"/>
</dbReference>
<dbReference type="PANTHER" id="PTHR34883">
    <property type="entry name" value="SERINE-RICH PROTEIN, PUTATIVE-RELATED-RELATED"/>
    <property type="match status" value="1"/>
</dbReference>
<evidence type="ECO:0000313" key="4">
    <source>
        <dbReference type="Proteomes" id="UP000054248"/>
    </source>
</evidence>
<feature type="region of interest" description="Disordered" evidence="1">
    <location>
        <begin position="153"/>
        <end position="184"/>
    </location>
</feature>
<evidence type="ECO:0000256" key="1">
    <source>
        <dbReference type="SAM" id="MobiDB-lite"/>
    </source>
</evidence>
<sequence length="184" mass="20688">MLFTTLLAPLALLALPFTEAKYRSKTHEVVVGGAAGLVYTPNVVYAQPGDYVRFHFQFKNHTVTQSSFDYPCTPLKGGFTSGFKPVAPDAKKSPTFKIKVHDTNVIWAHCEQVDHCPSGMVFAVNPPRRGNTFWKFLQKAKALAYDDYRKRSEIDEEPEEVSDIEERDINSRITGKAVDSESEE</sequence>
<reference evidence="3 4" key="1">
    <citation type="submission" date="2014-04" db="EMBL/GenBank/DDBJ databases">
        <authorList>
            <consortium name="DOE Joint Genome Institute"/>
            <person name="Kuo A."/>
            <person name="Girlanda M."/>
            <person name="Perotto S."/>
            <person name="Kohler A."/>
            <person name="Nagy L.G."/>
            <person name="Floudas D."/>
            <person name="Copeland A."/>
            <person name="Barry K.W."/>
            <person name="Cichocki N."/>
            <person name="Veneault-Fourrey C."/>
            <person name="LaButti K."/>
            <person name="Lindquist E.A."/>
            <person name="Lipzen A."/>
            <person name="Lundell T."/>
            <person name="Morin E."/>
            <person name="Murat C."/>
            <person name="Sun H."/>
            <person name="Tunlid A."/>
            <person name="Henrissat B."/>
            <person name="Grigoriev I.V."/>
            <person name="Hibbett D.S."/>
            <person name="Martin F."/>
            <person name="Nordberg H.P."/>
            <person name="Cantor M.N."/>
            <person name="Hua S.X."/>
        </authorList>
    </citation>
    <scope>NUCLEOTIDE SEQUENCE [LARGE SCALE GENOMIC DNA]</scope>
    <source>
        <strain evidence="3 4">MUT 4182</strain>
    </source>
</reference>
<dbReference type="SUPFAM" id="SSF49503">
    <property type="entry name" value="Cupredoxins"/>
    <property type="match status" value="1"/>
</dbReference>
<dbReference type="STRING" id="1051891.A0A0C3PNX5"/>
<dbReference type="EMBL" id="KN823656">
    <property type="protein sequence ID" value="KIO16150.1"/>
    <property type="molecule type" value="Genomic_DNA"/>
</dbReference>
<dbReference type="CDD" id="cd00920">
    <property type="entry name" value="Cupredoxin"/>
    <property type="match status" value="1"/>
</dbReference>
<evidence type="ECO:0000313" key="3">
    <source>
        <dbReference type="EMBL" id="KIO16150.1"/>
    </source>
</evidence>
<feature type="compositionally biased region" description="Acidic residues" evidence="1">
    <location>
        <begin position="154"/>
        <end position="166"/>
    </location>
</feature>